<evidence type="ECO:0000256" key="1">
    <source>
        <dbReference type="SAM" id="Phobius"/>
    </source>
</evidence>
<reference evidence="2 3" key="1">
    <citation type="submission" date="2024-01" db="EMBL/GenBank/DDBJ databases">
        <title>Uliginosibacterium soil sp. nov.</title>
        <authorList>
            <person name="Lv Y."/>
        </authorList>
    </citation>
    <scope>NUCLEOTIDE SEQUENCE [LARGE SCALE GENOMIC DNA]</scope>
    <source>
        <strain evidence="2 3">H3</strain>
    </source>
</reference>
<feature type="transmembrane region" description="Helical" evidence="1">
    <location>
        <begin position="287"/>
        <end position="307"/>
    </location>
</feature>
<organism evidence="2 3">
    <name type="scientific">Uliginosibacterium silvisoli</name>
    <dbReference type="NCBI Taxonomy" id="3114758"/>
    <lineage>
        <taxon>Bacteria</taxon>
        <taxon>Pseudomonadati</taxon>
        <taxon>Pseudomonadota</taxon>
        <taxon>Betaproteobacteria</taxon>
        <taxon>Rhodocyclales</taxon>
        <taxon>Zoogloeaceae</taxon>
        <taxon>Uliginosibacterium</taxon>
    </lineage>
</organism>
<keyword evidence="3" id="KW-1185">Reference proteome</keyword>
<dbReference type="RefSeq" id="WP_327598545.1">
    <property type="nucleotide sequence ID" value="NZ_JAYXHS010000001.1"/>
</dbReference>
<evidence type="ECO:0000313" key="3">
    <source>
        <dbReference type="Proteomes" id="UP001331561"/>
    </source>
</evidence>
<keyword evidence="1" id="KW-1133">Transmembrane helix</keyword>
<sequence length="403" mass="44414">MRHDAALQNIVLIVILIILSAIKTRGYLLDGRLWAEEATDFFSGVHGKSFISAFCYVYKGQLQIVTNIIVWLGTLVPINWLPFATTSLSYAVQSVPILYLIMYRTQLEIGFLQFLGFLIVYHGLPQSEEVFSTATNVQWHLGLLAAVLVILPVSRGWRLWLSRLLLVACGLGGVPACIVAPVALARYAVTRDRERLVQGAVLAMCALIQLSMLLLHGADAGGGRSVDFRILVALQASSFQQIYSPVFGPEFANFLAPFVRNGGGVFEVFSICLVLCFYYFFAREKEWAPFAVLCSAMMVLVSYVGALDDRLSLISAAVGGRYFFAPNVLLCLVLAAATSKTVRGLYGVIFATCVVSSVAYGFRANFSGPAWRDAYRACMDKPECDSIQVWPPGWSLKRPKEGW</sequence>
<dbReference type="EMBL" id="JAYXHS010000001">
    <property type="protein sequence ID" value="MEC5385594.1"/>
    <property type="molecule type" value="Genomic_DNA"/>
</dbReference>
<feature type="transmembrane region" description="Helical" evidence="1">
    <location>
        <begin position="137"/>
        <end position="157"/>
    </location>
</feature>
<feature type="transmembrane region" description="Helical" evidence="1">
    <location>
        <begin position="6"/>
        <end position="22"/>
    </location>
</feature>
<name>A0ABU6K1R6_9RHOO</name>
<evidence type="ECO:0000313" key="2">
    <source>
        <dbReference type="EMBL" id="MEC5385594.1"/>
    </source>
</evidence>
<protein>
    <recommendedName>
        <fullName evidence="4">EpsG family protein</fullName>
    </recommendedName>
</protein>
<accession>A0ABU6K1R6</accession>
<keyword evidence="1" id="KW-0812">Transmembrane</keyword>
<feature type="transmembrane region" description="Helical" evidence="1">
    <location>
        <begin position="319"/>
        <end position="338"/>
    </location>
</feature>
<feature type="transmembrane region" description="Helical" evidence="1">
    <location>
        <begin position="164"/>
        <end position="184"/>
    </location>
</feature>
<feature type="transmembrane region" description="Helical" evidence="1">
    <location>
        <begin position="264"/>
        <end position="281"/>
    </location>
</feature>
<feature type="transmembrane region" description="Helical" evidence="1">
    <location>
        <begin position="109"/>
        <end position="125"/>
    </location>
</feature>
<keyword evidence="1" id="KW-0472">Membrane</keyword>
<comment type="caution">
    <text evidence="2">The sequence shown here is derived from an EMBL/GenBank/DDBJ whole genome shotgun (WGS) entry which is preliminary data.</text>
</comment>
<proteinExistence type="predicted"/>
<dbReference type="Proteomes" id="UP001331561">
    <property type="component" value="Unassembled WGS sequence"/>
</dbReference>
<evidence type="ECO:0008006" key="4">
    <source>
        <dbReference type="Google" id="ProtNLM"/>
    </source>
</evidence>
<feature type="transmembrane region" description="Helical" evidence="1">
    <location>
        <begin position="344"/>
        <end position="362"/>
    </location>
</feature>
<gene>
    <name evidence="2" type="ORF">VVD49_07650</name>
</gene>
<feature type="transmembrane region" description="Helical" evidence="1">
    <location>
        <begin position="196"/>
        <end position="215"/>
    </location>
</feature>